<sequence>MAHQAPGSEPASTQQDLPKTPPSKRPSQYVFDSNGDTRIILSTYMAQIVKWEADKIWIEQEKPTKAYCTRKRGQKKREKRIKLSPPTTPPPATEESPPTTSTSLEGTTNRTAIDWEISDCDDTDAGCVDPGTNQDSTSIQTQDWDYGETCIPHLKIEFRMLVSGKHLELASPIFKTMVTGPFAEGRADASGFQLITASDWDPEAFKIILTIMHGYNRDVPRSLSLEMLVKVAMIVNYYDCLESVELYTDVWLEGLSQKLIEAPDFPIPDSVLKEIDIARQSALAEIFSGIYELLDRLQEEQECSFECSSMLLGILTKELSKHGILYPRNAPPFDGFSIEGSKEMIKGLKKPKWSGSWDHRHSWHSCYVQNKLSISLANVESALPVFDLQDFQATKNQKRGRELKSPERNYNL</sequence>
<dbReference type="EMBL" id="JAAOAM010000094">
    <property type="protein sequence ID" value="KAF5548859.1"/>
    <property type="molecule type" value="Genomic_DNA"/>
</dbReference>
<gene>
    <name evidence="2" type="ORF">FMEXI_4530</name>
</gene>
<evidence type="ECO:0000313" key="2">
    <source>
        <dbReference type="EMBL" id="KAF5548859.1"/>
    </source>
</evidence>
<feature type="region of interest" description="Disordered" evidence="1">
    <location>
        <begin position="68"/>
        <end position="108"/>
    </location>
</feature>
<reference evidence="2 3" key="1">
    <citation type="submission" date="2020-05" db="EMBL/GenBank/DDBJ databases">
        <title>Identification and distribution of gene clusters putatively required for synthesis of sphingolipid metabolism inhibitors in phylogenetically diverse species of the filamentous fungus Fusarium.</title>
        <authorList>
            <person name="Kim H.-S."/>
            <person name="Busman M."/>
            <person name="Brown D.W."/>
            <person name="Divon H."/>
            <person name="Uhlig S."/>
            <person name="Proctor R.H."/>
        </authorList>
    </citation>
    <scope>NUCLEOTIDE SEQUENCE [LARGE SCALE GENOMIC DNA]</scope>
    <source>
        <strain evidence="2 3">NRRL 53147</strain>
    </source>
</reference>
<evidence type="ECO:0000256" key="1">
    <source>
        <dbReference type="SAM" id="MobiDB-lite"/>
    </source>
</evidence>
<name>A0A8H5N1I7_9HYPO</name>
<feature type="compositionally biased region" description="Low complexity" evidence="1">
    <location>
        <begin position="93"/>
        <end position="108"/>
    </location>
</feature>
<keyword evidence="3" id="KW-1185">Reference proteome</keyword>
<dbReference type="SUPFAM" id="SSF54695">
    <property type="entry name" value="POZ domain"/>
    <property type="match status" value="1"/>
</dbReference>
<evidence type="ECO:0008006" key="4">
    <source>
        <dbReference type="Google" id="ProtNLM"/>
    </source>
</evidence>
<organism evidence="2 3">
    <name type="scientific">Fusarium mexicanum</name>
    <dbReference type="NCBI Taxonomy" id="751941"/>
    <lineage>
        <taxon>Eukaryota</taxon>
        <taxon>Fungi</taxon>
        <taxon>Dikarya</taxon>
        <taxon>Ascomycota</taxon>
        <taxon>Pezizomycotina</taxon>
        <taxon>Sordariomycetes</taxon>
        <taxon>Hypocreomycetidae</taxon>
        <taxon>Hypocreales</taxon>
        <taxon>Nectriaceae</taxon>
        <taxon>Fusarium</taxon>
        <taxon>Fusarium fujikuroi species complex</taxon>
    </lineage>
</organism>
<accession>A0A8H5N1I7</accession>
<dbReference type="Gene3D" id="3.30.710.10">
    <property type="entry name" value="Potassium Channel Kv1.1, Chain A"/>
    <property type="match status" value="1"/>
</dbReference>
<evidence type="ECO:0000313" key="3">
    <source>
        <dbReference type="Proteomes" id="UP000522262"/>
    </source>
</evidence>
<feature type="region of interest" description="Disordered" evidence="1">
    <location>
        <begin position="1"/>
        <end position="31"/>
    </location>
</feature>
<proteinExistence type="predicted"/>
<dbReference type="AlphaFoldDB" id="A0A8H5N1I7"/>
<comment type="caution">
    <text evidence="2">The sequence shown here is derived from an EMBL/GenBank/DDBJ whole genome shotgun (WGS) entry which is preliminary data.</text>
</comment>
<dbReference type="InterPro" id="IPR011333">
    <property type="entry name" value="SKP1/BTB/POZ_sf"/>
</dbReference>
<protein>
    <recommendedName>
        <fullName evidence="4">BTB domain-containing protein</fullName>
    </recommendedName>
</protein>
<feature type="compositionally biased region" description="Basic residues" evidence="1">
    <location>
        <begin position="68"/>
        <end position="82"/>
    </location>
</feature>
<dbReference type="Proteomes" id="UP000522262">
    <property type="component" value="Unassembled WGS sequence"/>
</dbReference>